<keyword evidence="2" id="KW-1185">Reference proteome</keyword>
<proteinExistence type="predicted"/>
<dbReference type="AlphaFoldDB" id="A0A2S4V7V7"/>
<dbReference type="EMBL" id="PKSL01000096">
    <property type="protein sequence ID" value="POW05623.1"/>
    <property type="molecule type" value="Genomic_DNA"/>
</dbReference>
<comment type="caution">
    <text evidence="1">The sequence shown here is derived from an EMBL/GenBank/DDBJ whole genome shotgun (WGS) entry which is preliminary data.</text>
</comment>
<organism evidence="1 2">
    <name type="scientific">Puccinia striiformis</name>
    <dbReference type="NCBI Taxonomy" id="27350"/>
    <lineage>
        <taxon>Eukaryota</taxon>
        <taxon>Fungi</taxon>
        <taxon>Dikarya</taxon>
        <taxon>Basidiomycota</taxon>
        <taxon>Pucciniomycotina</taxon>
        <taxon>Pucciniomycetes</taxon>
        <taxon>Pucciniales</taxon>
        <taxon>Pucciniaceae</taxon>
        <taxon>Puccinia</taxon>
    </lineage>
</organism>
<evidence type="ECO:0000313" key="1">
    <source>
        <dbReference type="EMBL" id="POW05623.1"/>
    </source>
</evidence>
<reference evidence="1" key="1">
    <citation type="submission" date="2017-12" db="EMBL/GenBank/DDBJ databases">
        <title>Gene loss provides genomic basis for host adaptation in cereal stripe rust fungi.</title>
        <authorList>
            <person name="Xia C."/>
        </authorList>
    </citation>
    <scope>NUCLEOTIDE SEQUENCE [LARGE SCALE GENOMIC DNA]</scope>
    <source>
        <strain evidence="1">93-210</strain>
    </source>
</reference>
<sequence>MPDKKPVDAHIEVVQPKKRTHQRLSLIQVLVLKSPRGVGYGFTSRCTTINTCSVDWPPRRPEEILASHSYKLMTPVW</sequence>
<dbReference type="Proteomes" id="UP000239156">
    <property type="component" value="Unassembled WGS sequence"/>
</dbReference>
<name>A0A2S4V7V7_9BASI</name>
<protein>
    <submittedName>
        <fullName evidence="1">Uncharacterized protein</fullName>
    </submittedName>
</protein>
<accession>A0A2S4V7V7</accession>
<dbReference type="VEuPathDB" id="FungiDB:PSTT_09569"/>
<gene>
    <name evidence="1" type="ORF">PSTT_09569</name>
</gene>
<evidence type="ECO:0000313" key="2">
    <source>
        <dbReference type="Proteomes" id="UP000239156"/>
    </source>
</evidence>